<dbReference type="EMBL" id="CACVBS010000044">
    <property type="protein sequence ID" value="CAA7264421.1"/>
    <property type="molecule type" value="Genomic_DNA"/>
</dbReference>
<sequence>MVGDFGANLFIAKPTLSGPFRRLQPHIYEMVTLGSDDTALFLRTMGSLPPEFFANTVKKLCLSVSVSGRNATRILSACTGVMDLAFWVDYIGTVPNRSLVPYISPLPLRKLSVEVSHFLALFPTGGTRHPWCEYLTHLDIIFWTHEMAPVIPPLDRLPSLTHLALRLGHNQPQEASLSSILSTCQALKVLIIFDDAEEAAEETVWMVDPRVVFMPYPANVVREWEAQARQEESCSWSRAEELVRRHAANRERATST</sequence>
<protein>
    <submittedName>
        <fullName evidence="1">Uncharacterized protein</fullName>
    </submittedName>
</protein>
<reference evidence="1 2" key="1">
    <citation type="submission" date="2020-01" db="EMBL/GenBank/DDBJ databases">
        <authorList>
            <person name="Gupta K D."/>
        </authorList>
    </citation>
    <scope>NUCLEOTIDE SEQUENCE [LARGE SCALE GENOMIC DNA]</scope>
</reference>
<dbReference type="AlphaFoldDB" id="A0A8S0XRZ7"/>
<name>A0A8S0XRZ7_CYCAE</name>
<gene>
    <name evidence="1" type="ORF">AAE3_LOCUS6582</name>
</gene>
<evidence type="ECO:0000313" key="1">
    <source>
        <dbReference type="EMBL" id="CAA7264421.1"/>
    </source>
</evidence>
<dbReference type="InterPro" id="IPR032675">
    <property type="entry name" value="LRR_dom_sf"/>
</dbReference>
<dbReference type="Proteomes" id="UP000467700">
    <property type="component" value="Unassembled WGS sequence"/>
</dbReference>
<dbReference type="Gene3D" id="3.80.10.10">
    <property type="entry name" value="Ribonuclease Inhibitor"/>
    <property type="match status" value="1"/>
</dbReference>
<organism evidence="1 2">
    <name type="scientific">Cyclocybe aegerita</name>
    <name type="common">Black poplar mushroom</name>
    <name type="synonym">Agrocybe aegerita</name>
    <dbReference type="NCBI Taxonomy" id="1973307"/>
    <lineage>
        <taxon>Eukaryota</taxon>
        <taxon>Fungi</taxon>
        <taxon>Dikarya</taxon>
        <taxon>Basidiomycota</taxon>
        <taxon>Agaricomycotina</taxon>
        <taxon>Agaricomycetes</taxon>
        <taxon>Agaricomycetidae</taxon>
        <taxon>Agaricales</taxon>
        <taxon>Agaricineae</taxon>
        <taxon>Bolbitiaceae</taxon>
        <taxon>Cyclocybe</taxon>
    </lineage>
</organism>
<evidence type="ECO:0000313" key="2">
    <source>
        <dbReference type="Proteomes" id="UP000467700"/>
    </source>
</evidence>
<proteinExistence type="predicted"/>
<accession>A0A8S0XRZ7</accession>
<comment type="caution">
    <text evidence="1">The sequence shown here is derived from an EMBL/GenBank/DDBJ whole genome shotgun (WGS) entry which is preliminary data.</text>
</comment>
<keyword evidence="2" id="KW-1185">Reference proteome</keyword>
<dbReference type="OrthoDB" id="3145912at2759"/>